<dbReference type="GO" id="GO:0010242">
    <property type="term" value="F:oxygen evolving activity"/>
    <property type="evidence" value="ECO:0007669"/>
    <property type="project" value="InterPro"/>
</dbReference>
<dbReference type="InterPro" id="IPR011250">
    <property type="entry name" value="OMP/PagP_B-barrel"/>
</dbReference>
<evidence type="ECO:0000256" key="7">
    <source>
        <dbReference type="ARBA" id="ARBA00023276"/>
    </source>
</evidence>
<evidence type="ECO:0000256" key="1">
    <source>
        <dbReference type="ARBA" id="ARBA00004334"/>
    </source>
</evidence>
<evidence type="ECO:0000256" key="8">
    <source>
        <dbReference type="ARBA" id="ARBA00078362"/>
    </source>
</evidence>
<reference evidence="11" key="1">
    <citation type="submission" date="2021-01" db="UniProtKB">
        <authorList>
            <consortium name="EnsemblPlants"/>
        </authorList>
    </citation>
    <scope>IDENTIFICATION</scope>
</reference>
<proteinExistence type="inferred from homology"/>
<dbReference type="Proteomes" id="UP000594263">
    <property type="component" value="Unplaced"/>
</dbReference>
<keyword evidence="5" id="KW-0472">Membrane</keyword>
<name>A0A7N0UMM2_KALFE</name>
<evidence type="ECO:0000256" key="3">
    <source>
        <dbReference type="ARBA" id="ARBA00022531"/>
    </source>
</evidence>
<evidence type="ECO:0000256" key="9">
    <source>
        <dbReference type="ARBA" id="ARBA00080173"/>
    </source>
</evidence>
<dbReference type="GO" id="GO:0009535">
    <property type="term" value="C:chloroplast thylakoid membrane"/>
    <property type="evidence" value="ECO:0007669"/>
    <property type="project" value="UniProtKB-SubCell"/>
</dbReference>
<evidence type="ECO:0000256" key="2">
    <source>
        <dbReference type="ARBA" id="ARBA00009838"/>
    </source>
</evidence>
<organism evidence="11 12">
    <name type="scientific">Kalanchoe fedtschenkoi</name>
    <name type="common">Lavender scallops</name>
    <name type="synonym">South American air plant</name>
    <dbReference type="NCBI Taxonomy" id="63787"/>
    <lineage>
        <taxon>Eukaryota</taxon>
        <taxon>Viridiplantae</taxon>
        <taxon>Streptophyta</taxon>
        <taxon>Embryophyta</taxon>
        <taxon>Tracheophyta</taxon>
        <taxon>Spermatophyta</taxon>
        <taxon>Magnoliopsida</taxon>
        <taxon>eudicotyledons</taxon>
        <taxon>Gunneridae</taxon>
        <taxon>Pentapetalae</taxon>
        <taxon>Saxifragales</taxon>
        <taxon>Crassulaceae</taxon>
        <taxon>Kalanchoe</taxon>
    </lineage>
</organism>
<dbReference type="EnsemblPlants" id="Kaladp0076s0178.1.v1.1">
    <property type="protein sequence ID" value="Kaladp0076s0178.1.v1.1"/>
    <property type="gene ID" value="Kaladp0076s0178.v1.1"/>
</dbReference>
<dbReference type="AlphaFoldDB" id="A0A7N0UMM2"/>
<dbReference type="Gene3D" id="2.40.160.30">
    <property type="entry name" value="Photosystem II, cytochrome c-550 precursor"/>
    <property type="match status" value="1"/>
</dbReference>
<comment type="subcellular location">
    <subcellularLocation>
        <location evidence="1">Plastid</location>
        <location evidence="1">Chloroplast thylakoid membrane</location>
    </subcellularLocation>
</comment>
<evidence type="ECO:0000313" key="12">
    <source>
        <dbReference type="Proteomes" id="UP000594263"/>
    </source>
</evidence>
<sequence length="329" mass="34661">MASSLHVAATVMQPNKVGLSARSLRSNQGVCKAFGVECGGGRISCSLQTDLKDLAIKCVDATKMAGLALATSAILVSGASAEGVPKRLTYDEIQSKTYMEVKGTGTANQCPTLEGGNSSFSFKAGKYNMKKFCLEPTSFTVKAEGVNKNSPLEFQKTKLMTRLTYTLDEMEGPFEVTSDGKVKLQEEDGIDYAAVTVQLPGGERVPFLFTIKQLVASGTPDSFTGNFVVPSYRGSSFLDPKGRGGSTGYDNAVALPAGGRGDEEELVKENNKDVSASTGTITLGVTSSKPVTGEVIGVFESVQPSDTDLGSKAPKDVKIQGVWYAQLGS</sequence>
<dbReference type="Gramene" id="Kaladp0076s0178.1.v1.1">
    <property type="protein sequence ID" value="Kaladp0076s0178.1.v1.1"/>
    <property type="gene ID" value="Kaladp0076s0178.v1.1"/>
</dbReference>
<comment type="similarity">
    <text evidence="2">Belongs to the PsbO family.</text>
</comment>
<dbReference type="GO" id="GO:0010207">
    <property type="term" value="P:photosystem II assembly"/>
    <property type="evidence" value="ECO:0007669"/>
    <property type="project" value="InterPro"/>
</dbReference>
<protein>
    <recommendedName>
        <fullName evidence="9">33 kDa subunit of oxygen evolving system of photosystem II</fullName>
    </recommendedName>
    <alternativeName>
        <fullName evidence="8">33 kDa thylakoid membrane protein</fullName>
    </alternativeName>
    <alternativeName>
        <fullName evidence="10">OEC 33 kDa subunit</fullName>
    </alternativeName>
</protein>
<dbReference type="FunFam" id="3.30.2050.10:FF:000001">
    <property type="entry name" value="Oxygen-evolving enhancer protein 1, chloroplastic"/>
    <property type="match status" value="1"/>
</dbReference>
<keyword evidence="12" id="KW-1185">Reference proteome</keyword>
<dbReference type="GO" id="GO:0042549">
    <property type="term" value="P:photosystem II stabilization"/>
    <property type="evidence" value="ECO:0007669"/>
    <property type="project" value="InterPro"/>
</dbReference>
<evidence type="ECO:0000256" key="4">
    <source>
        <dbReference type="ARBA" id="ARBA00023078"/>
    </source>
</evidence>
<dbReference type="InterPro" id="IPR002628">
    <property type="entry name" value="PsbO"/>
</dbReference>
<dbReference type="Pfam" id="PF01716">
    <property type="entry name" value="MSP"/>
    <property type="match status" value="1"/>
</dbReference>
<dbReference type="PANTHER" id="PTHR34058">
    <property type="entry name" value="OXYGEN-EVOLVING ENHANCER PROTEIN 1-2, CHLOROPLASTIC"/>
    <property type="match status" value="1"/>
</dbReference>
<keyword evidence="6" id="KW-0464">Manganese</keyword>
<evidence type="ECO:0000256" key="10">
    <source>
        <dbReference type="ARBA" id="ARBA00081293"/>
    </source>
</evidence>
<dbReference type="Gene3D" id="3.30.2050.10">
    <property type="entry name" value="photosynthetic oxygen evolving center domain"/>
    <property type="match status" value="1"/>
</dbReference>
<evidence type="ECO:0000256" key="6">
    <source>
        <dbReference type="ARBA" id="ARBA00023211"/>
    </source>
</evidence>
<keyword evidence="3" id="KW-0602">Photosynthesis</keyword>
<dbReference type="GO" id="GO:0009654">
    <property type="term" value="C:photosystem II oxygen evolving complex"/>
    <property type="evidence" value="ECO:0007669"/>
    <property type="project" value="InterPro"/>
</dbReference>
<accession>A0A7N0UMM2</accession>
<dbReference type="SUPFAM" id="SSF56925">
    <property type="entry name" value="OMPA-like"/>
    <property type="match status" value="1"/>
</dbReference>
<evidence type="ECO:0000313" key="11">
    <source>
        <dbReference type="EnsemblPlants" id="Kaladp0076s0178.1.v1.1"/>
    </source>
</evidence>
<keyword evidence="7" id="KW-0604">Photosystem II</keyword>
<keyword evidence="4" id="KW-0793">Thylakoid</keyword>
<evidence type="ECO:0000256" key="5">
    <source>
        <dbReference type="ARBA" id="ARBA00023136"/>
    </source>
</evidence>